<evidence type="ECO:0000313" key="2">
    <source>
        <dbReference type="EMBL" id="NGM19863.1"/>
    </source>
</evidence>
<dbReference type="GO" id="GO:0016491">
    <property type="term" value="F:oxidoreductase activity"/>
    <property type="evidence" value="ECO:0007669"/>
    <property type="project" value="UniProtKB-KW"/>
</dbReference>
<keyword evidence="3" id="KW-1185">Reference proteome</keyword>
<dbReference type="PROSITE" id="PS00061">
    <property type="entry name" value="ADH_SHORT"/>
    <property type="match status" value="1"/>
</dbReference>
<proteinExistence type="predicted"/>
<dbReference type="PANTHER" id="PTHR43658">
    <property type="entry name" value="SHORT-CHAIN DEHYDROGENASE/REDUCTASE"/>
    <property type="match status" value="1"/>
</dbReference>
<dbReference type="AlphaFoldDB" id="A0A6M1LHU1"/>
<dbReference type="Proteomes" id="UP000475385">
    <property type="component" value="Unassembled WGS sequence"/>
</dbReference>
<keyword evidence="1" id="KW-0560">Oxidoreductase</keyword>
<dbReference type="Gene3D" id="3.40.50.720">
    <property type="entry name" value="NAD(P)-binding Rossmann-like Domain"/>
    <property type="match status" value="1"/>
</dbReference>
<gene>
    <name evidence="2" type="ORF">G3576_07535</name>
</gene>
<dbReference type="Pfam" id="PF00106">
    <property type="entry name" value="adh_short"/>
    <property type="match status" value="1"/>
</dbReference>
<dbReference type="SUPFAM" id="SSF51735">
    <property type="entry name" value="NAD(P)-binding Rossmann-fold domains"/>
    <property type="match status" value="1"/>
</dbReference>
<evidence type="ECO:0000313" key="3">
    <source>
        <dbReference type="Proteomes" id="UP000475385"/>
    </source>
</evidence>
<dbReference type="EMBL" id="JAAIKB010000002">
    <property type="protein sequence ID" value="NGM19863.1"/>
    <property type="molecule type" value="Genomic_DNA"/>
</dbReference>
<name>A0A6M1LHU1_9PROT</name>
<dbReference type="PANTHER" id="PTHR43658:SF8">
    <property type="entry name" value="17-BETA-HYDROXYSTEROID DEHYDROGENASE 14-RELATED"/>
    <property type="match status" value="1"/>
</dbReference>
<accession>A0A6M1LHU1</accession>
<dbReference type="InterPro" id="IPR002347">
    <property type="entry name" value="SDR_fam"/>
</dbReference>
<sequence>MDIPGDMQGASAVVTGGASGLGAATAEALAAAGARVVVMDINQAAAEAVAARIGGVAVAGDVAEEAPVAKAVEEAAALAPLRLAVACAGIAPASRVAGRNGPHDLALFERVVRVNLIGTFNLLRLAAARMTSNAPLPNGERGLVVATASIAAYEGQIGQCAYSASKGGIVGLTLPAARELAKFGVRVVTIAPGLFHTPLMDTLTEEARESLGKMPLFPSRLGRPGEYADMVMAIAANPLLNGETIRLDGALRLPPT</sequence>
<reference evidence="2 3" key="1">
    <citation type="submission" date="2020-02" db="EMBL/GenBank/DDBJ databases">
        <authorList>
            <person name="Kim H.M."/>
            <person name="Jeon C.O."/>
        </authorList>
    </citation>
    <scope>NUCLEOTIDE SEQUENCE [LARGE SCALE GENOMIC DNA]</scope>
    <source>
        <strain evidence="2 3">PeD5</strain>
    </source>
</reference>
<dbReference type="InterPro" id="IPR036291">
    <property type="entry name" value="NAD(P)-bd_dom_sf"/>
</dbReference>
<protein>
    <submittedName>
        <fullName evidence="2">SDR family NAD(P)-dependent oxidoreductase</fullName>
    </submittedName>
</protein>
<dbReference type="PRINTS" id="PR00081">
    <property type="entry name" value="GDHRDH"/>
</dbReference>
<comment type="caution">
    <text evidence="2">The sequence shown here is derived from an EMBL/GenBank/DDBJ whole genome shotgun (WGS) entry which is preliminary data.</text>
</comment>
<dbReference type="InterPro" id="IPR020904">
    <property type="entry name" value="Sc_DH/Rdtase_CS"/>
</dbReference>
<reference evidence="2 3" key="2">
    <citation type="submission" date="2020-03" db="EMBL/GenBank/DDBJ databases">
        <title>Roseomonas stagni sp. nov., isolated from pond water in Japan.</title>
        <authorList>
            <person name="Furuhata K."/>
            <person name="Miyamoto H."/>
            <person name="Goto K."/>
        </authorList>
    </citation>
    <scope>NUCLEOTIDE SEQUENCE [LARGE SCALE GENOMIC DNA]</scope>
    <source>
        <strain evidence="2 3">PeD5</strain>
    </source>
</reference>
<dbReference type="RefSeq" id="WP_164693731.1">
    <property type="nucleotide sequence ID" value="NZ_JAAIKB010000002.1"/>
</dbReference>
<organism evidence="2 3">
    <name type="scientific">Falsiroseomonas algicola</name>
    <dbReference type="NCBI Taxonomy" id="2716930"/>
    <lineage>
        <taxon>Bacteria</taxon>
        <taxon>Pseudomonadati</taxon>
        <taxon>Pseudomonadota</taxon>
        <taxon>Alphaproteobacteria</taxon>
        <taxon>Acetobacterales</taxon>
        <taxon>Roseomonadaceae</taxon>
        <taxon>Falsiroseomonas</taxon>
    </lineage>
</organism>
<evidence type="ECO:0000256" key="1">
    <source>
        <dbReference type="ARBA" id="ARBA00023002"/>
    </source>
</evidence>